<dbReference type="AlphaFoldDB" id="A0A2S0RH35"/>
<gene>
    <name evidence="1" type="ORF">HYN48_13250</name>
</gene>
<dbReference type="EMBL" id="CP028811">
    <property type="protein sequence ID" value="AWA30966.1"/>
    <property type="molecule type" value="Genomic_DNA"/>
</dbReference>
<reference evidence="1 2" key="1">
    <citation type="submission" date="2018-04" db="EMBL/GenBank/DDBJ databases">
        <title>Genome sequencing of Flavobacterium sp. HYN0048.</title>
        <authorList>
            <person name="Yi H."/>
            <person name="Baek C."/>
        </authorList>
    </citation>
    <scope>NUCLEOTIDE SEQUENCE [LARGE SCALE GENOMIC DNA]</scope>
    <source>
        <strain evidence="1 2">HYN0048</strain>
    </source>
</reference>
<evidence type="ECO:0000313" key="2">
    <source>
        <dbReference type="Proteomes" id="UP000244193"/>
    </source>
</evidence>
<evidence type="ECO:0000313" key="1">
    <source>
        <dbReference type="EMBL" id="AWA30966.1"/>
    </source>
</evidence>
<accession>A0A2S0RH35</accession>
<dbReference type="KEGG" id="fmg:HYN48_13250"/>
<sequence length="98" mass="11343">MILTEFIENIHNVNNDYSLLFAKRINGQFLHNSEIAILDISDEENNVMANRIEALKSLGFDYFLETFLIKEMLEDLSENFSNADQIINHIISYAENDA</sequence>
<name>A0A2S0RH35_9FLAO</name>
<dbReference type="Proteomes" id="UP000244193">
    <property type="component" value="Chromosome"/>
</dbReference>
<protein>
    <submittedName>
        <fullName evidence="1">Uncharacterized protein</fullName>
    </submittedName>
</protein>
<dbReference type="OrthoDB" id="981556at2"/>
<dbReference type="RefSeq" id="WP_108372474.1">
    <property type="nucleotide sequence ID" value="NZ_CP028811.1"/>
</dbReference>
<proteinExistence type="predicted"/>
<organism evidence="1 2">
    <name type="scientific">Flavobacterium magnum</name>
    <dbReference type="NCBI Taxonomy" id="2162713"/>
    <lineage>
        <taxon>Bacteria</taxon>
        <taxon>Pseudomonadati</taxon>
        <taxon>Bacteroidota</taxon>
        <taxon>Flavobacteriia</taxon>
        <taxon>Flavobacteriales</taxon>
        <taxon>Flavobacteriaceae</taxon>
        <taxon>Flavobacterium</taxon>
    </lineage>
</organism>
<keyword evidence="2" id="KW-1185">Reference proteome</keyword>